<feature type="active site" description="Proton acceptor" evidence="15">
    <location>
        <position position="493"/>
    </location>
</feature>
<evidence type="ECO:0000256" key="6">
    <source>
        <dbReference type="ARBA" id="ARBA00022842"/>
    </source>
</evidence>
<name>A0ABR9ZRI8_9FIRM</name>
<keyword evidence="6 15" id="KW-0460">Magnesium</keyword>
<dbReference type="Pfam" id="PF24877">
    <property type="entry name" value="ILV_EDD_C"/>
    <property type="match status" value="1"/>
</dbReference>
<keyword evidence="8 15" id="KW-0411">Iron-sulfur</keyword>
<dbReference type="PROSITE" id="PS00886">
    <property type="entry name" value="ILVD_EDD_1"/>
    <property type="match status" value="1"/>
</dbReference>
<keyword evidence="3 15" id="KW-0028">Amino-acid biosynthesis</keyword>
<evidence type="ECO:0000256" key="1">
    <source>
        <dbReference type="ARBA" id="ARBA00001946"/>
    </source>
</evidence>
<dbReference type="Pfam" id="PF00920">
    <property type="entry name" value="ILVD_EDD_N"/>
    <property type="match status" value="1"/>
</dbReference>
<evidence type="ECO:0000256" key="11">
    <source>
        <dbReference type="ARBA" id="ARBA00029304"/>
    </source>
</evidence>
<reference evidence="18 19" key="1">
    <citation type="submission" date="2020-11" db="EMBL/GenBank/DDBJ databases">
        <title>Fusibacter basophilias sp. nov.</title>
        <authorList>
            <person name="Qiu D."/>
        </authorList>
    </citation>
    <scope>NUCLEOTIDE SEQUENCE [LARGE SCALE GENOMIC DNA]</scope>
    <source>
        <strain evidence="18 19">Q10-2</strain>
    </source>
</reference>
<dbReference type="RefSeq" id="WP_194701302.1">
    <property type="nucleotide sequence ID" value="NZ_JADKNH010000004.1"/>
</dbReference>
<accession>A0ABR9ZRI8</accession>
<dbReference type="EC" id="4.2.1.9" evidence="14 15"/>
<dbReference type="InterPro" id="IPR056740">
    <property type="entry name" value="ILV_EDD_C"/>
</dbReference>
<feature type="domain" description="Dihydroxy-acid/6-phosphogluconate dehydratase C-terminal" evidence="17">
    <location>
        <begin position="384"/>
        <end position="573"/>
    </location>
</feature>
<comment type="cofactor">
    <cofactor evidence="15">
        <name>[2Fe-2S] cluster</name>
        <dbReference type="ChEBI" id="CHEBI:190135"/>
    </cofactor>
    <text evidence="15">Binds 1 [2Fe-2S] cluster per subunit. This cluster acts as a Lewis acid cofactor.</text>
</comment>
<evidence type="ECO:0000259" key="16">
    <source>
        <dbReference type="Pfam" id="PF00920"/>
    </source>
</evidence>
<dbReference type="InterPro" id="IPR020558">
    <property type="entry name" value="DiOHA_6PGluconate_deHydtase_CS"/>
</dbReference>
<evidence type="ECO:0000256" key="14">
    <source>
        <dbReference type="ARBA" id="ARBA00029490"/>
    </source>
</evidence>
<dbReference type="PANTHER" id="PTHR43661:SF3">
    <property type="entry name" value="D-XYLONATE DEHYDRATASE YAGF-RELATED"/>
    <property type="match status" value="1"/>
</dbReference>
<keyword evidence="9 15" id="KW-0456">Lyase</keyword>
<evidence type="ECO:0000256" key="5">
    <source>
        <dbReference type="ARBA" id="ARBA00022723"/>
    </source>
</evidence>
<comment type="caution">
    <text evidence="15">Lacks conserved residue(s) required for the propagation of feature annotation.</text>
</comment>
<feature type="binding site" evidence="15">
    <location>
        <position position="467"/>
    </location>
    <ligand>
        <name>Mg(2+)</name>
        <dbReference type="ChEBI" id="CHEBI:18420"/>
    </ligand>
</feature>
<comment type="function">
    <text evidence="15">Functions in the biosynthesis of branched-chain amino acids. Catalyzes the dehydration of (2R,3R)-2,3-dihydroxy-3-methylpentanoate (2,3-dihydroxy-3-methylvalerate) into 2-oxo-3-methylpentanoate (2-oxo-3-methylvalerate) and of (2R)-2,3-dihydroxy-3-methylbutanoate (2,3-dihydroxyisovalerate) into 2-oxo-3-methylbutanoate (2-oxoisovalerate), the penultimate precursor to L-isoleucine and L-valine, respectively.</text>
</comment>
<evidence type="ECO:0000256" key="8">
    <source>
        <dbReference type="ARBA" id="ARBA00023014"/>
    </source>
</evidence>
<feature type="binding site" description="via carbamate group" evidence="15">
    <location>
        <position position="131"/>
    </location>
    <ligand>
        <name>Mg(2+)</name>
        <dbReference type="ChEBI" id="CHEBI:18420"/>
    </ligand>
</feature>
<keyword evidence="19" id="KW-1185">Reference proteome</keyword>
<evidence type="ECO:0000256" key="12">
    <source>
        <dbReference type="ARBA" id="ARBA00029436"/>
    </source>
</evidence>
<dbReference type="SUPFAM" id="SSF143975">
    <property type="entry name" value="IlvD/EDD N-terminal domain-like"/>
    <property type="match status" value="1"/>
</dbReference>
<evidence type="ECO:0000256" key="7">
    <source>
        <dbReference type="ARBA" id="ARBA00023004"/>
    </source>
</evidence>
<proteinExistence type="inferred from homology"/>
<feature type="binding site" evidence="15">
    <location>
        <position position="130"/>
    </location>
    <ligand>
        <name>Mg(2+)</name>
        <dbReference type="ChEBI" id="CHEBI:18420"/>
    </ligand>
</feature>
<sequence length="577" mass="61619">MKKFDYKSDKYTSANIVNGVEKTPHRSLLKALGLSNSDMKKPFVAVVNSYNEIVPGHVELKRVVDAVKKGILMAGGLPFEIPAIAVCDGIAMNHEGMKYSLASRELIADSIEIMVKAHAFDGIVFVPNCDKTVPGMLMAAARIDRPSIFVSGGPMLAGKFSGSMDTLNEIRKGAVNTAIDLTTAFEAVGAYQNTKIDLNVLEEIEDSACPTCGSCSGMFTANSMNCITEVLGLALSGNGTIPAVYQDRVRLAKDTGERIVELIEMDLKPRDIVTAQALKNALTVDMALGCSTNTILHLTAIANELELPIGLSDFDAVCEKTPNLCKLSPAGPWHIQDLHEDGGIDAVMKELSKADLLDLDVKTVSEGVFLSQKLKSAQRKSKGIIASIETPYSPTGGLKVLKGTLAPNGAVVKKSAVSEKMLKNIGKARVFESEEAATEAILNRQIVPGDVVVIRYEGPKGGPGMREMLTPTSALSGMGLDEAVSLITDGRFSGGTRGAAIGHVSPEAYEGGVIGLVKEGDLIEINIPEGVLNLQVSEDELELRRSTHQIFEKPVKGYLTRYRQSVTSADEGAISKK</sequence>
<evidence type="ECO:0000256" key="4">
    <source>
        <dbReference type="ARBA" id="ARBA00022714"/>
    </source>
</evidence>
<comment type="subunit">
    <text evidence="15">Homodimer.</text>
</comment>
<evidence type="ECO:0000256" key="9">
    <source>
        <dbReference type="ARBA" id="ARBA00023239"/>
    </source>
</evidence>
<evidence type="ECO:0000313" key="18">
    <source>
        <dbReference type="EMBL" id="MBF4693071.1"/>
    </source>
</evidence>
<gene>
    <name evidence="15 18" type="primary">ilvD</name>
    <name evidence="18" type="ORF">ISU02_08065</name>
</gene>
<dbReference type="InterPro" id="IPR037237">
    <property type="entry name" value="IlvD/EDD_N"/>
</dbReference>
<keyword evidence="5 15" id="KW-0479">Metal-binding</keyword>
<dbReference type="Proteomes" id="UP000614200">
    <property type="component" value="Unassembled WGS sequence"/>
</dbReference>
<feature type="binding site" evidence="15">
    <location>
        <position position="88"/>
    </location>
    <ligand>
        <name>Mg(2+)</name>
        <dbReference type="ChEBI" id="CHEBI:18420"/>
    </ligand>
</feature>
<comment type="catalytic activity">
    <reaction evidence="15">
        <text>(2R,3R)-2,3-dihydroxy-3-methylpentanoate = (S)-3-methyl-2-oxopentanoate + H2O</text>
        <dbReference type="Rhea" id="RHEA:27694"/>
        <dbReference type="ChEBI" id="CHEBI:15377"/>
        <dbReference type="ChEBI" id="CHEBI:35146"/>
        <dbReference type="ChEBI" id="CHEBI:49258"/>
        <dbReference type="EC" id="4.2.1.9"/>
    </reaction>
</comment>
<evidence type="ECO:0000256" key="3">
    <source>
        <dbReference type="ARBA" id="ARBA00022605"/>
    </source>
</evidence>
<comment type="cofactor">
    <cofactor evidence="1 15">
        <name>Mg(2+)</name>
        <dbReference type="ChEBI" id="CHEBI:18420"/>
    </cofactor>
</comment>
<evidence type="ECO:0000256" key="10">
    <source>
        <dbReference type="ARBA" id="ARBA00023304"/>
    </source>
</evidence>
<comment type="caution">
    <text evidence="18">The sequence shown here is derived from an EMBL/GenBank/DDBJ whole genome shotgun (WGS) entry which is preliminary data.</text>
</comment>
<evidence type="ECO:0000256" key="15">
    <source>
        <dbReference type="HAMAP-Rule" id="MF_00012"/>
    </source>
</evidence>
<organism evidence="18 19">
    <name type="scientific">Fusibacter ferrireducens</name>
    <dbReference type="NCBI Taxonomy" id="2785058"/>
    <lineage>
        <taxon>Bacteria</taxon>
        <taxon>Bacillati</taxon>
        <taxon>Bacillota</taxon>
        <taxon>Clostridia</taxon>
        <taxon>Eubacteriales</taxon>
        <taxon>Eubacteriales Family XII. Incertae Sedis</taxon>
        <taxon>Fusibacter</taxon>
    </lineage>
</organism>
<feature type="domain" description="Dihydroxy-acid/6-phosphogluconate dehydratase N-terminal" evidence="16">
    <location>
        <begin position="41"/>
        <end position="366"/>
    </location>
</feature>
<comment type="similarity">
    <text evidence="2 15">Belongs to the IlvD/Edd family.</text>
</comment>
<dbReference type="GO" id="GO:0004160">
    <property type="term" value="F:dihydroxy-acid dehydratase activity"/>
    <property type="evidence" value="ECO:0007669"/>
    <property type="project" value="UniProtKB-EC"/>
</dbReference>
<dbReference type="Gene3D" id="3.50.30.80">
    <property type="entry name" value="IlvD/EDD C-terminal domain-like"/>
    <property type="match status" value="1"/>
</dbReference>
<evidence type="ECO:0000256" key="13">
    <source>
        <dbReference type="ARBA" id="ARBA00029437"/>
    </source>
</evidence>
<dbReference type="NCBIfam" id="NF002068">
    <property type="entry name" value="PRK00911.1"/>
    <property type="match status" value="1"/>
</dbReference>
<keyword evidence="4 15" id="KW-0001">2Fe-2S</keyword>
<comment type="catalytic activity">
    <reaction evidence="11">
        <text>(2R)-2,3-dihydroxy-3-methylbutanoate = 3-methyl-2-oxobutanoate + H2O</text>
        <dbReference type="Rhea" id="RHEA:24809"/>
        <dbReference type="ChEBI" id="CHEBI:11851"/>
        <dbReference type="ChEBI" id="CHEBI:15377"/>
        <dbReference type="ChEBI" id="CHEBI:49072"/>
        <dbReference type="EC" id="4.2.1.9"/>
    </reaction>
    <physiologicalReaction direction="left-to-right" evidence="11">
        <dbReference type="Rhea" id="RHEA:24810"/>
    </physiologicalReaction>
</comment>
<dbReference type="InterPro" id="IPR000581">
    <property type="entry name" value="ILV_EDD_N"/>
</dbReference>
<feature type="modified residue" description="N6-carboxylysine" evidence="15">
    <location>
        <position position="131"/>
    </location>
</feature>
<comment type="pathway">
    <text evidence="13 15">Amino-acid biosynthesis; L-isoleucine biosynthesis; L-isoleucine from 2-oxobutanoate: step 3/4.</text>
</comment>
<evidence type="ECO:0000313" key="19">
    <source>
        <dbReference type="Proteomes" id="UP000614200"/>
    </source>
</evidence>
<keyword evidence="10 15" id="KW-0100">Branched-chain amino acid biosynthesis</keyword>
<evidence type="ECO:0000259" key="17">
    <source>
        <dbReference type="Pfam" id="PF24877"/>
    </source>
</evidence>
<dbReference type="InterPro" id="IPR042096">
    <property type="entry name" value="Dihydro-acid_dehy_C"/>
</dbReference>
<keyword evidence="7 15" id="KW-0408">Iron</keyword>
<dbReference type="InterPro" id="IPR004404">
    <property type="entry name" value="DihydroxyA_deHydtase"/>
</dbReference>
<dbReference type="PROSITE" id="PS00887">
    <property type="entry name" value="ILVD_EDD_2"/>
    <property type="match status" value="1"/>
</dbReference>
<comment type="pathway">
    <text evidence="12 15">Amino-acid biosynthesis; L-valine biosynthesis; L-valine from pyruvate: step 3/4.</text>
</comment>
<dbReference type="HAMAP" id="MF_00012">
    <property type="entry name" value="IlvD"/>
    <property type="match status" value="1"/>
</dbReference>
<dbReference type="NCBIfam" id="TIGR00110">
    <property type="entry name" value="ilvD"/>
    <property type="match status" value="1"/>
</dbReference>
<protein>
    <recommendedName>
        <fullName evidence="14 15">Dihydroxy-acid dehydratase</fullName>
        <shortName evidence="15">DAD</shortName>
        <ecNumber evidence="14 15">4.2.1.9</ecNumber>
    </recommendedName>
</protein>
<dbReference type="SUPFAM" id="SSF52016">
    <property type="entry name" value="LeuD/IlvD-like"/>
    <property type="match status" value="1"/>
</dbReference>
<evidence type="ECO:0000256" key="2">
    <source>
        <dbReference type="ARBA" id="ARBA00006486"/>
    </source>
</evidence>
<dbReference type="EMBL" id="JADKNH010000004">
    <property type="protein sequence ID" value="MBF4693071.1"/>
    <property type="molecule type" value="Genomic_DNA"/>
</dbReference>
<dbReference type="PANTHER" id="PTHR43661">
    <property type="entry name" value="D-XYLONATE DEHYDRATASE"/>
    <property type="match status" value="1"/>
</dbReference>